<dbReference type="EMBL" id="CAEZTV010000077">
    <property type="protein sequence ID" value="CAB4581157.1"/>
    <property type="molecule type" value="Genomic_DNA"/>
</dbReference>
<gene>
    <name evidence="1" type="ORF">UFOPK1747_00581</name>
</gene>
<name>A0A6J6EYP6_9ZZZZ</name>
<protein>
    <submittedName>
        <fullName evidence="1">Unannotated protein</fullName>
    </submittedName>
</protein>
<organism evidence="1">
    <name type="scientific">freshwater metagenome</name>
    <dbReference type="NCBI Taxonomy" id="449393"/>
    <lineage>
        <taxon>unclassified sequences</taxon>
        <taxon>metagenomes</taxon>
        <taxon>ecological metagenomes</taxon>
    </lineage>
</organism>
<accession>A0A6J6EYP6</accession>
<dbReference type="AlphaFoldDB" id="A0A6J6EYP6"/>
<proteinExistence type="predicted"/>
<evidence type="ECO:0000313" key="1">
    <source>
        <dbReference type="EMBL" id="CAB4581157.1"/>
    </source>
</evidence>
<reference evidence="1" key="1">
    <citation type="submission" date="2020-05" db="EMBL/GenBank/DDBJ databases">
        <authorList>
            <person name="Chiriac C."/>
            <person name="Salcher M."/>
            <person name="Ghai R."/>
            <person name="Kavagutti S V."/>
        </authorList>
    </citation>
    <scope>NUCLEOTIDE SEQUENCE</scope>
</reference>
<sequence>MIFSISSPNISIRIANSSYIGIISIVSPRTRKVPRSKAMSFRLY</sequence>